<dbReference type="Proteomes" id="UP000000528">
    <property type="component" value="Chromosome"/>
</dbReference>
<accession>Q98QW1</accession>
<evidence type="ECO:0000313" key="2">
    <source>
        <dbReference type="Proteomes" id="UP000000528"/>
    </source>
</evidence>
<protein>
    <submittedName>
        <fullName evidence="1">Uncharacterized protein</fullName>
    </submittedName>
</protein>
<proteinExistence type="predicted"/>
<name>Q98QW1_MYCPU</name>
<organism evidence="2">
    <name type="scientific">Mycoplasmopsis pulmonis (strain UAB CTIP)</name>
    <name type="common">Mycoplasma pulmonis</name>
    <dbReference type="NCBI Taxonomy" id="272635"/>
    <lineage>
        <taxon>Bacteria</taxon>
        <taxon>Bacillati</taxon>
        <taxon>Mycoplasmatota</taxon>
        <taxon>Mycoplasmoidales</taxon>
        <taxon>Metamycoplasmataceae</taxon>
        <taxon>Mycoplasmopsis</taxon>
    </lineage>
</organism>
<dbReference type="AlphaFoldDB" id="Q98QW1"/>
<sequence length="54" mass="6517">MNLFKIDYLSLSILLNFKKLLFKISYKKQSHFQINTFESWPCLKIIILKIKVLI</sequence>
<dbReference type="PIR" id="A90543">
    <property type="entry name" value="A90543"/>
</dbReference>
<keyword evidence="2" id="KW-1185">Reference proteome</keyword>
<dbReference type="EMBL" id="AL445563">
    <property type="protein sequence ID" value="CAC13422.1"/>
    <property type="molecule type" value="Genomic_DNA"/>
</dbReference>
<evidence type="ECO:0000313" key="1">
    <source>
        <dbReference type="EMBL" id="CAC13422.1"/>
    </source>
</evidence>
<dbReference type="STRING" id="272635.gene:17576837"/>
<reference evidence="1 2" key="1">
    <citation type="journal article" date="2001" name="Nucleic Acids Res.">
        <title>The complete genome sequence of the murine respiratory pathogen Mycoplasma pulmonis.</title>
        <authorList>
            <person name="Chambaud I."/>
            <person name="Heilig R."/>
            <person name="Ferris S."/>
            <person name="Barbe V."/>
            <person name="Samson D."/>
            <person name="Galisson F."/>
            <person name="Moszer I."/>
            <person name="Dybvig K."/>
            <person name="Wroblewski H."/>
            <person name="Viari A."/>
            <person name="Rocha E.P.C."/>
            <person name="Blanchard A."/>
        </authorList>
    </citation>
    <scope>NUCLEOTIDE SEQUENCE [LARGE SCALE GENOMIC DNA]</scope>
    <source>
        <strain evidence="1 2">UAB CTIP</strain>
    </source>
</reference>
<dbReference type="KEGG" id="mpu:MYPU_2490"/>
<gene>
    <name evidence="1" type="ordered locus">MYPU_2490</name>
</gene>
<dbReference type="HOGENOM" id="CLU_3045593_0_0_14"/>